<dbReference type="OrthoDB" id="966098at2"/>
<dbReference type="Proteomes" id="UP000188947">
    <property type="component" value="Unassembled WGS sequence"/>
</dbReference>
<evidence type="ECO:0000313" key="3">
    <source>
        <dbReference type="Proteomes" id="UP000188947"/>
    </source>
</evidence>
<protein>
    <recommendedName>
        <fullName evidence="4">ATP synthase F0 sector subunit C</fullName>
    </recommendedName>
</protein>
<feature type="transmembrane region" description="Helical" evidence="1">
    <location>
        <begin position="37"/>
        <end position="54"/>
    </location>
</feature>
<accession>A0A1V3U4W5</accession>
<sequence>MENKKALSFVFGIIAIILGITLFKQFDFQNFRFEKPALAGVYLTTFMGSIFFLIKNAKK</sequence>
<dbReference type="EMBL" id="MPOG01000001">
    <property type="protein sequence ID" value="OOH97957.1"/>
    <property type="molecule type" value="Genomic_DNA"/>
</dbReference>
<name>A0A1V3U4W5_ELIME</name>
<gene>
    <name evidence="2" type="ORF">BMF97_01430</name>
</gene>
<proteinExistence type="predicted"/>
<comment type="caution">
    <text evidence="2">The sequence shown here is derived from an EMBL/GenBank/DDBJ whole genome shotgun (WGS) entry which is preliminary data.</text>
</comment>
<evidence type="ECO:0000256" key="1">
    <source>
        <dbReference type="SAM" id="Phobius"/>
    </source>
</evidence>
<feature type="transmembrane region" description="Helical" evidence="1">
    <location>
        <begin position="7"/>
        <end position="25"/>
    </location>
</feature>
<reference evidence="2 3" key="1">
    <citation type="submission" date="2016-11" db="EMBL/GenBank/DDBJ databases">
        <title>Genome sequence and comparative genomic analysis of clinical strain Elizabethkingia meningoseptica 61421 PRCM.</title>
        <authorList>
            <person name="Wang M."/>
            <person name="Hu S."/>
            <person name="Cao L."/>
            <person name="Jiang T."/>
            <person name="Zhou Y."/>
            <person name="Ming D."/>
        </authorList>
    </citation>
    <scope>NUCLEOTIDE SEQUENCE [LARGE SCALE GENOMIC DNA]</scope>
    <source>
        <strain evidence="2 3">61421 PRCM</strain>
    </source>
</reference>
<organism evidence="2 3">
    <name type="scientific">Elizabethkingia meningoseptica</name>
    <name type="common">Chryseobacterium meningosepticum</name>
    <dbReference type="NCBI Taxonomy" id="238"/>
    <lineage>
        <taxon>Bacteria</taxon>
        <taxon>Pseudomonadati</taxon>
        <taxon>Bacteroidota</taxon>
        <taxon>Flavobacteriia</taxon>
        <taxon>Flavobacteriales</taxon>
        <taxon>Weeksellaceae</taxon>
        <taxon>Elizabethkingia</taxon>
    </lineage>
</organism>
<dbReference type="RefSeq" id="WP_069215437.1">
    <property type="nucleotide sequence ID" value="NZ_CP016378.1"/>
</dbReference>
<keyword evidence="1" id="KW-0472">Membrane</keyword>
<dbReference type="AlphaFoldDB" id="A0A1V3U4W5"/>
<evidence type="ECO:0000313" key="2">
    <source>
        <dbReference type="EMBL" id="OOH97957.1"/>
    </source>
</evidence>
<keyword evidence="1" id="KW-0812">Transmembrane</keyword>
<dbReference type="STRING" id="238.BBD35_02680"/>
<evidence type="ECO:0008006" key="4">
    <source>
        <dbReference type="Google" id="ProtNLM"/>
    </source>
</evidence>
<keyword evidence="1" id="KW-1133">Transmembrane helix</keyword>
<keyword evidence="3" id="KW-1185">Reference proteome</keyword>